<dbReference type="InterPro" id="IPR041347">
    <property type="entry name" value="MftR_C"/>
</dbReference>
<proteinExistence type="predicted"/>
<dbReference type="AlphaFoldDB" id="A0A2T0R651"/>
<dbReference type="InterPro" id="IPR001647">
    <property type="entry name" value="HTH_TetR"/>
</dbReference>
<keyword evidence="7" id="KW-1185">Reference proteome</keyword>
<evidence type="ECO:0000256" key="1">
    <source>
        <dbReference type="ARBA" id="ARBA00023015"/>
    </source>
</evidence>
<dbReference type="EMBL" id="PVZF01000003">
    <property type="protein sequence ID" value="PRY16621.1"/>
    <property type="molecule type" value="Genomic_DNA"/>
</dbReference>
<dbReference type="PRINTS" id="PR00455">
    <property type="entry name" value="HTHTETR"/>
</dbReference>
<dbReference type="RefSeq" id="WP_106208749.1">
    <property type="nucleotide sequence ID" value="NZ_PVZF01000003.1"/>
</dbReference>
<dbReference type="PANTHER" id="PTHR30055:SF238">
    <property type="entry name" value="MYCOFACTOCIN BIOSYNTHESIS TRANSCRIPTIONAL REGULATOR MFTR-RELATED"/>
    <property type="match status" value="1"/>
</dbReference>
<feature type="domain" description="HTH tetR-type" evidence="5">
    <location>
        <begin position="6"/>
        <end position="66"/>
    </location>
</feature>
<keyword evidence="2 4" id="KW-0238">DNA-binding</keyword>
<evidence type="ECO:0000256" key="2">
    <source>
        <dbReference type="ARBA" id="ARBA00023125"/>
    </source>
</evidence>
<dbReference type="PROSITE" id="PS50977">
    <property type="entry name" value="HTH_TETR_2"/>
    <property type="match status" value="1"/>
</dbReference>
<accession>A0A2T0R651</accession>
<dbReference type="PANTHER" id="PTHR30055">
    <property type="entry name" value="HTH-TYPE TRANSCRIPTIONAL REGULATOR RUTR"/>
    <property type="match status" value="1"/>
</dbReference>
<dbReference type="GO" id="GO:0000976">
    <property type="term" value="F:transcription cis-regulatory region binding"/>
    <property type="evidence" value="ECO:0007669"/>
    <property type="project" value="TreeGrafter"/>
</dbReference>
<name>A0A2T0R651_9ACTN</name>
<dbReference type="InterPro" id="IPR009057">
    <property type="entry name" value="Homeodomain-like_sf"/>
</dbReference>
<dbReference type="Pfam" id="PF00440">
    <property type="entry name" value="TetR_N"/>
    <property type="match status" value="1"/>
</dbReference>
<protein>
    <submittedName>
        <fullName evidence="6">TetR family transcriptional regulator</fullName>
    </submittedName>
</protein>
<reference evidence="6 7" key="1">
    <citation type="submission" date="2018-03" db="EMBL/GenBank/DDBJ databases">
        <title>Genomic Encyclopedia of Archaeal and Bacterial Type Strains, Phase II (KMG-II): from individual species to whole genera.</title>
        <authorList>
            <person name="Goeker M."/>
        </authorList>
    </citation>
    <scope>NUCLEOTIDE SEQUENCE [LARGE SCALE GENOMIC DNA]</scope>
    <source>
        <strain evidence="6 7">DSM 19711</strain>
    </source>
</reference>
<evidence type="ECO:0000313" key="7">
    <source>
        <dbReference type="Proteomes" id="UP000238083"/>
    </source>
</evidence>
<organism evidence="6 7">
    <name type="scientific">Kineococcus rhizosphaerae</name>
    <dbReference type="NCBI Taxonomy" id="559628"/>
    <lineage>
        <taxon>Bacteria</taxon>
        <taxon>Bacillati</taxon>
        <taxon>Actinomycetota</taxon>
        <taxon>Actinomycetes</taxon>
        <taxon>Kineosporiales</taxon>
        <taxon>Kineosporiaceae</taxon>
        <taxon>Kineococcus</taxon>
    </lineage>
</organism>
<gene>
    <name evidence="6" type="ORF">CLV37_10352</name>
</gene>
<keyword evidence="1" id="KW-0805">Transcription regulation</keyword>
<dbReference type="Pfam" id="PF17754">
    <property type="entry name" value="TetR_C_14"/>
    <property type="match status" value="1"/>
</dbReference>
<evidence type="ECO:0000256" key="3">
    <source>
        <dbReference type="ARBA" id="ARBA00023163"/>
    </source>
</evidence>
<sequence>MARWAPGAGDRLQAAALDLFTDQGYDQTTVSQIAERAGVTDRTFFRWFPDKREVLFAGSERLLALFTDAVAGSPATDPVEIAADALAASTAFFAEERRPWARRRAAVVYGHPALAEREQLKMLTLAAALAEALRGRGVPEPDATLLGHTTVTVFQVSFEAWIRPDETREMAQIQRETFAALRETLGRVSTPG</sequence>
<evidence type="ECO:0000256" key="4">
    <source>
        <dbReference type="PROSITE-ProRule" id="PRU00335"/>
    </source>
</evidence>
<evidence type="ECO:0000313" key="6">
    <source>
        <dbReference type="EMBL" id="PRY16621.1"/>
    </source>
</evidence>
<dbReference type="SUPFAM" id="SSF46689">
    <property type="entry name" value="Homeodomain-like"/>
    <property type="match status" value="1"/>
</dbReference>
<evidence type="ECO:0000259" key="5">
    <source>
        <dbReference type="PROSITE" id="PS50977"/>
    </source>
</evidence>
<comment type="caution">
    <text evidence="6">The sequence shown here is derived from an EMBL/GenBank/DDBJ whole genome shotgun (WGS) entry which is preliminary data.</text>
</comment>
<keyword evidence="3" id="KW-0804">Transcription</keyword>
<dbReference type="GO" id="GO:0003700">
    <property type="term" value="F:DNA-binding transcription factor activity"/>
    <property type="evidence" value="ECO:0007669"/>
    <property type="project" value="TreeGrafter"/>
</dbReference>
<dbReference type="Proteomes" id="UP000238083">
    <property type="component" value="Unassembled WGS sequence"/>
</dbReference>
<dbReference type="OrthoDB" id="956698at2"/>
<feature type="DNA-binding region" description="H-T-H motif" evidence="4">
    <location>
        <begin position="29"/>
        <end position="48"/>
    </location>
</feature>
<dbReference type="Gene3D" id="1.10.357.10">
    <property type="entry name" value="Tetracycline Repressor, domain 2"/>
    <property type="match status" value="1"/>
</dbReference>
<dbReference type="InterPro" id="IPR050109">
    <property type="entry name" value="HTH-type_TetR-like_transc_reg"/>
</dbReference>